<dbReference type="Proteomes" id="UP000274822">
    <property type="component" value="Unassembled WGS sequence"/>
</dbReference>
<feature type="signal peptide" evidence="10">
    <location>
        <begin position="1"/>
        <end position="23"/>
    </location>
</feature>
<accession>A0A433QLE5</accession>
<dbReference type="UniPathway" id="UPA00196"/>
<keyword evidence="4" id="KW-0337">GPI-anchor biosynthesis</keyword>
<comment type="caution">
    <text evidence="11">The sequence shown here is derived from an EMBL/GenBank/DDBJ whole genome shotgun (WGS) entry which is preliminary data.</text>
</comment>
<evidence type="ECO:0000256" key="4">
    <source>
        <dbReference type="ARBA" id="ARBA00022502"/>
    </source>
</evidence>
<dbReference type="GO" id="GO:0006506">
    <property type="term" value="P:GPI anchor biosynthetic process"/>
    <property type="evidence" value="ECO:0007669"/>
    <property type="project" value="UniProtKB-UniPathway"/>
</dbReference>
<evidence type="ECO:0000256" key="8">
    <source>
        <dbReference type="ARBA" id="ARBA00023136"/>
    </source>
</evidence>
<feature type="transmembrane region" description="Helical" evidence="9">
    <location>
        <begin position="210"/>
        <end position="233"/>
    </location>
</feature>
<evidence type="ECO:0000256" key="2">
    <source>
        <dbReference type="ARBA" id="ARBA00004687"/>
    </source>
</evidence>
<comment type="similarity">
    <text evidence="3">Belongs to the PIGU family.</text>
</comment>
<keyword evidence="7 9" id="KW-1133">Transmembrane helix</keyword>
<organism evidence="11 12">
    <name type="scientific">Jimgerdemannia flammicorona</name>
    <dbReference type="NCBI Taxonomy" id="994334"/>
    <lineage>
        <taxon>Eukaryota</taxon>
        <taxon>Fungi</taxon>
        <taxon>Fungi incertae sedis</taxon>
        <taxon>Mucoromycota</taxon>
        <taxon>Mucoromycotina</taxon>
        <taxon>Endogonomycetes</taxon>
        <taxon>Endogonales</taxon>
        <taxon>Endogonaceae</taxon>
        <taxon>Jimgerdemannia</taxon>
    </lineage>
</organism>
<proteinExistence type="inferred from homology"/>
<evidence type="ECO:0000256" key="6">
    <source>
        <dbReference type="ARBA" id="ARBA00022824"/>
    </source>
</evidence>
<feature type="transmembrane region" description="Helical" evidence="9">
    <location>
        <begin position="169"/>
        <end position="198"/>
    </location>
</feature>
<feature type="chain" id="PRO_5019145327" evidence="10">
    <location>
        <begin position="24"/>
        <end position="407"/>
    </location>
</feature>
<evidence type="ECO:0000256" key="7">
    <source>
        <dbReference type="ARBA" id="ARBA00022989"/>
    </source>
</evidence>
<dbReference type="AlphaFoldDB" id="A0A433QLE5"/>
<evidence type="ECO:0000256" key="9">
    <source>
        <dbReference type="SAM" id="Phobius"/>
    </source>
</evidence>
<evidence type="ECO:0000256" key="3">
    <source>
        <dbReference type="ARBA" id="ARBA00010026"/>
    </source>
</evidence>
<comment type="subcellular location">
    <subcellularLocation>
        <location evidence="1">Endoplasmic reticulum membrane</location>
        <topology evidence="1">Multi-pass membrane protein</topology>
    </subcellularLocation>
</comment>
<evidence type="ECO:0000256" key="10">
    <source>
        <dbReference type="SAM" id="SignalP"/>
    </source>
</evidence>
<dbReference type="InterPro" id="IPR009600">
    <property type="entry name" value="PIG-U"/>
</dbReference>
<gene>
    <name evidence="11" type="ORF">BC938DRAFT_479206</name>
</gene>
<comment type="pathway">
    <text evidence="2">Glycolipid biosynthesis; glycosylphosphatidylinositol-anchor biosynthesis.</text>
</comment>
<keyword evidence="8 9" id="KW-0472">Membrane</keyword>
<evidence type="ECO:0000256" key="1">
    <source>
        <dbReference type="ARBA" id="ARBA00004477"/>
    </source>
</evidence>
<evidence type="ECO:0000256" key="5">
    <source>
        <dbReference type="ARBA" id="ARBA00022692"/>
    </source>
</evidence>
<evidence type="ECO:0000313" key="12">
    <source>
        <dbReference type="Proteomes" id="UP000274822"/>
    </source>
</evidence>
<reference evidence="11 12" key="1">
    <citation type="journal article" date="2018" name="New Phytol.">
        <title>Phylogenomics of Endogonaceae and evolution of mycorrhizas within Mucoromycota.</title>
        <authorList>
            <person name="Chang Y."/>
            <person name="Desiro A."/>
            <person name="Na H."/>
            <person name="Sandor L."/>
            <person name="Lipzen A."/>
            <person name="Clum A."/>
            <person name="Barry K."/>
            <person name="Grigoriev I.V."/>
            <person name="Martin F.M."/>
            <person name="Stajich J.E."/>
            <person name="Smith M.E."/>
            <person name="Bonito G."/>
            <person name="Spatafora J.W."/>
        </authorList>
    </citation>
    <scope>NUCLEOTIDE SEQUENCE [LARGE SCALE GENOMIC DNA]</scope>
    <source>
        <strain evidence="11 12">AD002</strain>
    </source>
</reference>
<feature type="transmembrane region" description="Helical" evidence="9">
    <location>
        <begin position="76"/>
        <end position="97"/>
    </location>
</feature>
<sequence>MSPLLYLPAFAIRLALFHIPAIAETLASRVEIVTPITSYKRLTEGLYLFESHVPPYDGGVFHQSPIFLALFQLLNFLPSITVPILYALTDITIAYLLTEITTKKQAIYGVKPKLEVEKGAKGIEPWVVGALYLFNPLSILSCVSKSTLIFTNASIVLAVYYALQGEKSLGMFWVAMASYLSFYPAMLVAPIILIILNWGANGSTILKKDIVLHCVLLYATWLAALLFLSYQLVGSWDFMGATYGVIDVRPVPALLFGRLPAACLHFRCALVHKAERAPDLRNFHVVRHHGHLQELPINRRRRSVSRLPSDSRRAPQMYASIHSPFPPTHTKREFSLSLLLRYRRHALRLPDGQSVSLRLDPRPHLLAPVDLRRERQRQLLLRHHARLQYWPDLAARRCHVRYAAEVV</sequence>
<protein>
    <submittedName>
        <fullName evidence="11">GPI transamidase subunit PIG-U-domain-containing protein</fullName>
    </submittedName>
</protein>
<feature type="transmembrane region" description="Helical" evidence="9">
    <location>
        <begin position="146"/>
        <end position="163"/>
    </location>
</feature>
<dbReference type="PANTHER" id="PTHR13121">
    <property type="entry name" value="GPI TRANSAMIDASE COMPONENT PIG-U"/>
    <property type="match status" value="1"/>
</dbReference>
<dbReference type="GO" id="GO:0016255">
    <property type="term" value="P:attachment of GPI anchor to protein"/>
    <property type="evidence" value="ECO:0007669"/>
    <property type="project" value="InterPro"/>
</dbReference>
<keyword evidence="5 9" id="KW-0812">Transmembrane</keyword>
<dbReference type="PANTHER" id="PTHR13121:SF0">
    <property type="entry name" value="PHOSPHATIDYLINOSITOL GLYCAN ANCHOR BIOSYNTHESIS CLASS U PROTEIN"/>
    <property type="match status" value="1"/>
</dbReference>
<dbReference type="Pfam" id="PF06728">
    <property type="entry name" value="PIG-U"/>
    <property type="match status" value="1"/>
</dbReference>
<name>A0A433QLE5_9FUNG</name>
<keyword evidence="10" id="KW-0732">Signal</keyword>
<keyword evidence="6" id="KW-0256">Endoplasmic reticulum</keyword>
<keyword evidence="12" id="KW-1185">Reference proteome</keyword>
<dbReference type="EMBL" id="RBNJ01003731">
    <property type="protein sequence ID" value="RUS30589.1"/>
    <property type="molecule type" value="Genomic_DNA"/>
</dbReference>
<dbReference type="GO" id="GO:0042765">
    <property type="term" value="C:GPI-anchor transamidase complex"/>
    <property type="evidence" value="ECO:0007669"/>
    <property type="project" value="InterPro"/>
</dbReference>
<evidence type="ECO:0000313" key="11">
    <source>
        <dbReference type="EMBL" id="RUS30589.1"/>
    </source>
</evidence>